<dbReference type="Pfam" id="PF00072">
    <property type="entry name" value="Response_reg"/>
    <property type="match status" value="1"/>
</dbReference>
<gene>
    <name evidence="4" type="ORF">LCGC14_1880770</name>
</gene>
<evidence type="ECO:0000256" key="1">
    <source>
        <dbReference type="ARBA" id="ARBA00022553"/>
    </source>
</evidence>
<dbReference type="InterPro" id="IPR001789">
    <property type="entry name" value="Sig_transdc_resp-reg_receiver"/>
</dbReference>
<dbReference type="SMART" id="SM00448">
    <property type="entry name" value="REC"/>
    <property type="match status" value="1"/>
</dbReference>
<dbReference type="PANTHER" id="PTHR44591:SF3">
    <property type="entry name" value="RESPONSE REGULATORY DOMAIN-CONTAINING PROTEIN"/>
    <property type="match status" value="1"/>
</dbReference>
<sequence>MDNINHNAGDAETIKEVEANVISRDKDNENALIKILQNEISSLKAINASLQIRLHNLRKKFLPNVLLVEDDIDASTIIKECLSDDYNVTNVGNGIEALNILRKMGKAGSSIKRMDVILLDVKLPGMSGYDLCREVKKNMKLNIPIIFCTINNTKKDVIRAISCGADDYIIKPFREITLLEKTGKWAKVSPHC</sequence>
<keyword evidence="2" id="KW-0175">Coiled coil</keyword>
<dbReference type="EMBL" id="LAZR01019361">
    <property type="protein sequence ID" value="KKL92831.1"/>
    <property type="molecule type" value="Genomic_DNA"/>
</dbReference>
<reference evidence="4" key="1">
    <citation type="journal article" date="2015" name="Nature">
        <title>Complex archaea that bridge the gap between prokaryotes and eukaryotes.</title>
        <authorList>
            <person name="Spang A."/>
            <person name="Saw J.H."/>
            <person name="Jorgensen S.L."/>
            <person name="Zaremba-Niedzwiedzka K."/>
            <person name="Martijn J."/>
            <person name="Lind A.E."/>
            <person name="van Eijk R."/>
            <person name="Schleper C."/>
            <person name="Guy L."/>
            <person name="Ettema T.J."/>
        </authorList>
    </citation>
    <scope>NUCLEOTIDE SEQUENCE</scope>
</reference>
<dbReference type="Gene3D" id="3.40.50.2300">
    <property type="match status" value="1"/>
</dbReference>
<dbReference type="SUPFAM" id="SSF52172">
    <property type="entry name" value="CheY-like"/>
    <property type="match status" value="1"/>
</dbReference>
<dbReference type="CDD" id="cd17574">
    <property type="entry name" value="REC_OmpR"/>
    <property type="match status" value="1"/>
</dbReference>
<evidence type="ECO:0000259" key="3">
    <source>
        <dbReference type="PROSITE" id="PS50110"/>
    </source>
</evidence>
<dbReference type="PROSITE" id="PS50110">
    <property type="entry name" value="RESPONSE_REGULATORY"/>
    <property type="match status" value="1"/>
</dbReference>
<organism evidence="4">
    <name type="scientific">marine sediment metagenome</name>
    <dbReference type="NCBI Taxonomy" id="412755"/>
    <lineage>
        <taxon>unclassified sequences</taxon>
        <taxon>metagenomes</taxon>
        <taxon>ecological metagenomes</taxon>
    </lineage>
</organism>
<feature type="coiled-coil region" evidence="2">
    <location>
        <begin position="26"/>
        <end position="60"/>
    </location>
</feature>
<dbReference type="GO" id="GO:0000160">
    <property type="term" value="P:phosphorelay signal transduction system"/>
    <property type="evidence" value="ECO:0007669"/>
    <property type="project" value="InterPro"/>
</dbReference>
<comment type="caution">
    <text evidence="4">The sequence shown here is derived from an EMBL/GenBank/DDBJ whole genome shotgun (WGS) entry which is preliminary data.</text>
</comment>
<protein>
    <recommendedName>
        <fullName evidence="3">Response regulatory domain-containing protein</fullName>
    </recommendedName>
</protein>
<feature type="domain" description="Response regulatory" evidence="3">
    <location>
        <begin position="64"/>
        <end position="186"/>
    </location>
</feature>
<proteinExistence type="predicted"/>
<name>A0A0F9GQL5_9ZZZZ</name>
<dbReference type="InterPro" id="IPR050595">
    <property type="entry name" value="Bact_response_regulator"/>
</dbReference>
<dbReference type="PANTHER" id="PTHR44591">
    <property type="entry name" value="STRESS RESPONSE REGULATOR PROTEIN 1"/>
    <property type="match status" value="1"/>
</dbReference>
<dbReference type="InterPro" id="IPR011006">
    <property type="entry name" value="CheY-like_superfamily"/>
</dbReference>
<accession>A0A0F9GQL5</accession>
<evidence type="ECO:0000256" key="2">
    <source>
        <dbReference type="SAM" id="Coils"/>
    </source>
</evidence>
<dbReference type="AlphaFoldDB" id="A0A0F9GQL5"/>
<keyword evidence="1" id="KW-0597">Phosphoprotein</keyword>
<evidence type="ECO:0000313" key="4">
    <source>
        <dbReference type="EMBL" id="KKL92831.1"/>
    </source>
</evidence>